<dbReference type="Pfam" id="PF01427">
    <property type="entry name" value="Peptidase_M15"/>
    <property type="match status" value="1"/>
</dbReference>
<dbReference type="InterPro" id="IPR009045">
    <property type="entry name" value="Zn_M74/Hedgehog-like"/>
</dbReference>
<evidence type="ECO:0000256" key="8">
    <source>
        <dbReference type="ARBA" id="ARBA00023316"/>
    </source>
</evidence>
<dbReference type="SUPFAM" id="SSF55166">
    <property type="entry name" value="Hedgehog/DD-peptidase"/>
    <property type="match status" value="1"/>
</dbReference>
<keyword evidence="8 10" id="KW-0961">Cell wall biogenesis/degradation</keyword>
<dbReference type="CDD" id="cd14840">
    <property type="entry name" value="D-Ala-D-Ala_dipeptidase_Aad"/>
    <property type="match status" value="1"/>
</dbReference>
<dbReference type="GO" id="GO:0006508">
    <property type="term" value="P:proteolysis"/>
    <property type="evidence" value="ECO:0007669"/>
    <property type="project" value="UniProtKB-KW"/>
</dbReference>
<comment type="cofactor">
    <cofactor evidence="9">
        <name>Zn(2+)</name>
        <dbReference type="ChEBI" id="CHEBI:29105"/>
    </cofactor>
    <text evidence="9">Binds 1 zinc ion per subunit.</text>
</comment>
<protein>
    <recommendedName>
        <fullName evidence="9 10">D-alanyl-D-alanine dipeptidase</fullName>
        <shortName evidence="9 10">D-Ala-D-Ala dipeptidase</shortName>
        <ecNumber evidence="9 10">3.4.13.22</ecNumber>
    </recommendedName>
</protein>
<feature type="active site" description="Proton donor/acceptor" evidence="9">
    <location>
        <position position="184"/>
    </location>
</feature>
<feature type="binding site" evidence="9">
    <location>
        <position position="113"/>
    </location>
    <ligand>
        <name>Zn(2+)</name>
        <dbReference type="ChEBI" id="CHEBI:29105"/>
        <note>catalytic</note>
    </ligand>
</feature>
<keyword evidence="12" id="KW-1185">Reference proteome</keyword>
<reference evidence="12" key="1">
    <citation type="submission" date="2016-11" db="EMBL/GenBank/DDBJ databases">
        <authorList>
            <person name="Varghese N."/>
            <person name="Submissions S."/>
        </authorList>
    </citation>
    <scope>NUCLEOTIDE SEQUENCE [LARGE SCALE GENOMIC DNA]</scope>
    <source>
        <strain evidence="12">Sac-22</strain>
    </source>
</reference>
<keyword evidence="2 9" id="KW-0645">Protease</keyword>
<keyword evidence="6 9" id="KW-0224">Dipeptidase</keyword>
<sequence>MNASTIRCEAIPGHPDFRRLDSIAGIAVDLRYATADNFVGRDLYSPLDCAWLHTDAAAALERAVAWLAAHRPDYQLLVLDALRPQRVQEQLWDALQGTDLLTYIAEPARGSIHSFGMALDLTLTDRHGHELDMGTGFDDLSERSHPALEEGLLAVGALTGQHIEHRRWLRDAMQHNGWHGINTEWWHFDCGDRLHVRQHYTRVI</sequence>
<evidence type="ECO:0000256" key="9">
    <source>
        <dbReference type="HAMAP-Rule" id="MF_01924"/>
    </source>
</evidence>
<organism evidence="11 12">
    <name type="scientific">Duganella sacchari</name>
    <dbReference type="NCBI Taxonomy" id="551987"/>
    <lineage>
        <taxon>Bacteria</taxon>
        <taxon>Pseudomonadati</taxon>
        <taxon>Pseudomonadota</taxon>
        <taxon>Betaproteobacteria</taxon>
        <taxon>Burkholderiales</taxon>
        <taxon>Oxalobacteraceae</taxon>
        <taxon>Telluria group</taxon>
        <taxon>Duganella</taxon>
    </lineage>
</organism>
<evidence type="ECO:0000256" key="3">
    <source>
        <dbReference type="ARBA" id="ARBA00022723"/>
    </source>
</evidence>
<evidence type="ECO:0000256" key="2">
    <source>
        <dbReference type="ARBA" id="ARBA00022670"/>
    </source>
</evidence>
<dbReference type="OrthoDB" id="9801430at2"/>
<dbReference type="PIRSF" id="PIRSF026671">
    <property type="entry name" value="AA_dipeptidase"/>
    <property type="match status" value="1"/>
</dbReference>
<keyword evidence="4 9" id="KW-0378">Hydrolase</keyword>
<dbReference type="EC" id="3.4.13.22" evidence="9 10"/>
<dbReference type="PANTHER" id="PTHR43126:SF2">
    <property type="entry name" value="D-ALANYL-D-ALANINE DIPEPTIDASE"/>
    <property type="match status" value="1"/>
</dbReference>
<keyword evidence="7 9" id="KW-0482">Metalloprotease</keyword>
<keyword evidence="3 9" id="KW-0479">Metal-binding</keyword>
<proteinExistence type="inferred from homology"/>
<dbReference type="RefSeq" id="WP_072783198.1">
    <property type="nucleotide sequence ID" value="NZ_FRCX01000003.1"/>
</dbReference>
<evidence type="ECO:0000256" key="7">
    <source>
        <dbReference type="ARBA" id="ARBA00023049"/>
    </source>
</evidence>
<evidence type="ECO:0000256" key="5">
    <source>
        <dbReference type="ARBA" id="ARBA00022833"/>
    </source>
</evidence>
<name>A0A1M7MP76_9BURK</name>
<dbReference type="Gene3D" id="3.30.1380.10">
    <property type="match status" value="1"/>
</dbReference>
<feature type="binding site" evidence="9">
    <location>
        <position position="120"/>
    </location>
    <ligand>
        <name>Zn(2+)</name>
        <dbReference type="ChEBI" id="CHEBI:29105"/>
        <note>catalytic</note>
    </ligand>
</feature>
<keyword evidence="5 9" id="KW-0862">Zinc</keyword>
<comment type="similarity">
    <text evidence="9 10">Belongs to the peptidase M15D family.</text>
</comment>
<evidence type="ECO:0000313" key="11">
    <source>
        <dbReference type="EMBL" id="SHM92806.1"/>
    </source>
</evidence>
<dbReference type="InterPro" id="IPR000755">
    <property type="entry name" value="A_A_dipeptidase"/>
</dbReference>
<evidence type="ECO:0000256" key="1">
    <source>
        <dbReference type="ARBA" id="ARBA00001362"/>
    </source>
</evidence>
<evidence type="ECO:0000313" key="12">
    <source>
        <dbReference type="Proteomes" id="UP000184339"/>
    </source>
</evidence>
<dbReference type="STRING" id="551987.SAMN05192549_103261"/>
<dbReference type="GO" id="GO:0071555">
    <property type="term" value="P:cell wall organization"/>
    <property type="evidence" value="ECO:0007669"/>
    <property type="project" value="UniProtKB-KW"/>
</dbReference>
<feature type="site" description="Transition state stabilizer" evidence="9">
    <location>
        <position position="83"/>
    </location>
</feature>
<evidence type="ECO:0000256" key="4">
    <source>
        <dbReference type="ARBA" id="ARBA00022801"/>
    </source>
</evidence>
<dbReference type="PANTHER" id="PTHR43126">
    <property type="entry name" value="D-ALANYL-D-ALANINE DIPEPTIDASE"/>
    <property type="match status" value="1"/>
</dbReference>
<dbReference type="EMBL" id="FRCX01000003">
    <property type="protein sequence ID" value="SHM92806.1"/>
    <property type="molecule type" value="Genomic_DNA"/>
</dbReference>
<dbReference type="GO" id="GO:0008237">
    <property type="term" value="F:metallopeptidase activity"/>
    <property type="evidence" value="ECO:0007669"/>
    <property type="project" value="UniProtKB-KW"/>
</dbReference>
<dbReference type="Proteomes" id="UP000184339">
    <property type="component" value="Unassembled WGS sequence"/>
</dbReference>
<comment type="catalytic activity">
    <reaction evidence="1 9 10">
        <text>D-alanyl-D-alanine + H2O = 2 D-alanine</text>
        <dbReference type="Rhea" id="RHEA:20661"/>
        <dbReference type="ChEBI" id="CHEBI:15377"/>
        <dbReference type="ChEBI" id="CHEBI:57416"/>
        <dbReference type="ChEBI" id="CHEBI:57822"/>
        <dbReference type="EC" id="3.4.13.22"/>
    </reaction>
</comment>
<feature type="binding site" evidence="9">
    <location>
        <position position="187"/>
    </location>
    <ligand>
        <name>Zn(2+)</name>
        <dbReference type="ChEBI" id="CHEBI:29105"/>
        <note>catalytic</note>
    </ligand>
</feature>
<evidence type="ECO:0000256" key="10">
    <source>
        <dbReference type="PIRNR" id="PIRNR026671"/>
    </source>
</evidence>
<accession>A0A1M7MP76</accession>
<comment type="function">
    <text evidence="9 10">Catalyzes hydrolysis of the D-alanyl-D-alanine dipeptide.</text>
</comment>
<evidence type="ECO:0000256" key="6">
    <source>
        <dbReference type="ARBA" id="ARBA00022997"/>
    </source>
</evidence>
<gene>
    <name evidence="9" type="primary">ddpX</name>
    <name evidence="11" type="ORF">SAMN05192549_103261</name>
</gene>
<dbReference type="GO" id="GO:0008270">
    <property type="term" value="F:zinc ion binding"/>
    <property type="evidence" value="ECO:0007669"/>
    <property type="project" value="UniProtKB-UniRule"/>
</dbReference>
<dbReference type="GO" id="GO:0160237">
    <property type="term" value="F:D-Ala-D-Ala dipeptidase activity"/>
    <property type="evidence" value="ECO:0007669"/>
    <property type="project" value="UniProtKB-EC"/>
</dbReference>
<dbReference type="HAMAP" id="MF_01924">
    <property type="entry name" value="A_A_dipeptidase"/>
    <property type="match status" value="1"/>
</dbReference>
<dbReference type="AlphaFoldDB" id="A0A1M7MP76"/>